<dbReference type="EMBL" id="OZ022410">
    <property type="protein sequence ID" value="CAK9441082.1"/>
    <property type="molecule type" value="Genomic_DNA"/>
</dbReference>
<dbReference type="SUPFAM" id="SSF50249">
    <property type="entry name" value="Nucleic acid-binding proteins"/>
    <property type="match status" value="1"/>
</dbReference>
<protein>
    <submittedName>
        <fullName evidence="4">Uncharacterized protein</fullName>
    </submittedName>
</protein>
<dbReference type="Proteomes" id="UP001497383">
    <property type="component" value="Chromosome 6"/>
</dbReference>
<dbReference type="GeneID" id="92210147"/>
<dbReference type="RefSeq" id="XP_066831889.1">
    <property type="nucleotide sequence ID" value="XM_066975229.1"/>
</dbReference>
<evidence type="ECO:0000313" key="4">
    <source>
        <dbReference type="EMBL" id="CAK9441082.1"/>
    </source>
</evidence>
<evidence type="ECO:0000256" key="3">
    <source>
        <dbReference type="ARBA" id="ARBA00023274"/>
    </source>
</evidence>
<name>A0ABP0ZVQ7_9ASCO</name>
<comment type="similarity">
    <text evidence="1">Belongs to the universal ribosomal protein uS17 family.</text>
</comment>
<evidence type="ECO:0000256" key="2">
    <source>
        <dbReference type="ARBA" id="ARBA00022980"/>
    </source>
</evidence>
<sequence>MARQNFVGLVVSQGRANKTVKVRVQGKVYDRRVDKEIIRRKDFLVHDEGNICKEGDIVRIESIPKVSKRKAFAIAEIKVNRGQQFAQYEELARRRSKQEHEQEARKFLEDRQKFQSLITQLDDLKRLDELSHLITKNIETEQEAHAAGETAPSVDNSFLLNEVNAIKAKYQIQAWPSTEPILDIELNQPVYQTEIEKRVYHMKHILRELMENPSYAARKIEIIQDKLGKEKRIEDLKPAVQKNIMRSWLLKEKNECPVPFP</sequence>
<dbReference type="InterPro" id="IPR000266">
    <property type="entry name" value="Ribosomal_uS17"/>
</dbReference>
<dbReference type="CDD" id="cd00364">
    <property type="entry name" value="Ribosomal_uS17"/>
    <property type="match status" value="1"/>
</dbReference>
<dbReference type="Gene3D" id="2.40.50.140">
    <property type="entry name" value="Nucleic acid-binding proteins"/>
    <property type="match status" value="1"/>
</dbReference>
<dbReference type="PANTHER" id="PTHR10744">
    <property type="entry name" value="40S RIBOSOMAL PROTEIN S11 FAMILY MEMBER"/>
    <property type="match status" value="1"/>
</dbReference>
<gene>
    <name evidence="4" type="ORF">LODBEIA_P49510</name>
</gene>
<keyword evidence="2" id="KW-0689">Ribosomal protein</keyword>
<accession>A0ABP0ZVQ7</accession>
<organism evidence="4 5">
    <name type="scientific">Lodderomyces beijingensis</name>
    <dbReference type="NCBI Taxonomy" id="1775926"/>
    <lineage>
        <taxon>Eukaryota</taxon>
        <taxon>Fungi</taxon>
        <taxon>Dikarya</taxon>
        <taxon>Ascomycota</taxon>
        <taxon>Saccharomycotina</taxon>
        <taxon>Pichiomycetes</taxon>
        <taxon>Debaryomycetaceae</taxon>
        <taxon>Candida/Lodderomyces clade</taxon>
        <taxon>Lodderomyces</taxon>
    </lineage>
</organism>
<dbReference type="Pfam" id="PF00366">
    <property type="entry name" value="Ribosomal_S17"/>
    <property type="match status" value="1"/>
</dbReference>
<evidence type="ECO:0000256" key="1">
    <source>
        <dbReference type="ARBA" id="ARBA00010254"/>
    </source>
</evidence>
<proteinExistence type="inferred from homology"/>
<evidence type="ECO:0000313" key="5">
    <source>
        <dbReference type="Proteomes" id="UP001497383"/>
    </source>
</evidence>
<dbReference type="PANTHER" id="PTHR10744:SF1">
    <property type="entry name" value="SMALL RIBOSOMAL SUBUNIT PROTEIN US17M"/>
    <property type="match status" value="1"/>
</dbReference>
<dbReference type="InterPro" id="IPR012340">
    <property type="entry name" value="NA-bd_OB-fold"/>
</dbReference>
<reference evidence="4 5" key="1">
    <citation type="submission" date="2024-03" db="EMBL/GenBank/DDBJ databases">
        <authorList>
            <person name="Brejova B."/>
        </authorList>
    </citation>
    <scope>NUCLEOTIDE SEQUENCE [LARGE SCALE GENOMIC DNA]</scope>
    <source>
        <strain evidence="4 5">CBS 14171</strain>
    </source>
</reference>
<keyword evidence="5" id="KW-1185">Reference proteome</keyword>
<keyword evidence="3" id="KW-0687">Ribonucleoprotein</keyword>